<name>A0A6H5GD37_9HEMI</name>
<accession>A0A6H5GD37</accession>
<dbReference type="Proteomes" id="UP000479000">
    <property type="component" value="Unassembled WGS sequence"/>
</dbReference>
<keyword evidence="2" id="KW-1185">Reference proteome</keyword>
<dbReference type="EMBL" id="CADCXU010010461">
    <property type="protein sequence ID" value="CAB0001277.1"/>
    <property type="molecule type" value="Genomic_DNA"/>
</dbReference>
<dbReference type="AlphaFoldDB" id="A0A6H5GD37"/>
<evidence type="ECO:0000313" key="1">
    <source>
        <dbReference type="EMBL" id="CAB0001277.1"/>
    </source>
</evidence>
<organism evidence="1 2">
    <name type="scientific">Nesidiocoris tenuis</name>
    <dbReference type="NCBI Taxonomy" id="355587"/>
    <lineage>
        <taxon>Eukaryota</taxon>
        <taxon>Metazoa</taxon>
        <taxon>Ecdysozoa</taxon>
        <taxon>Arthropoda</taxon>
        <taxon>Hexapoda</taxon>
        <taxon>Insecta</taxon>
        <taxon>Pterygota</taxon>
        <taxon>Neoptera</taxon>
        <taxon>Paraneoptera</taxon>
        <taxon>Hemiptera</taxon>
        <taxon>Heteroptera</taxon>
        <taxon>Panheteroptera</taxon>
        <taxon>Cimicomorpha</taxon>
        <taxon>Miridae</taxon>
        <taxon>Dicyphina</taxon>
        <taxon>Nesidiocoris</taxon>
    </lineage>
</organism>
<sequence>MGYLTNFERVPSFNYSSARTTRAQCEIPGVRQITREMVAFIVTFSISRTVSWKAMPAKVPRFFTVDLSVQRSRGACKLFQINALKSQSRSSQVRRVYFEGNRFFEGFPSRIRSRHCPFRRGIRAICFRNAALQNCRTTSQSVIPKGPSLIFRPSVALSLKLLLSNRPHRLFSDRRNRRGGGALI</sequence>
<evidence type="ECO:0000313" key="2">
    <source>
        <dbReference type="Proteomes" id="UP000479000"/>
    </source>
</evidence>
<reference evidence="1 2" key="1">
    <citation type="submission" date="2020-02" db="EMBL/GenBank/DDBJ databases">
        <authorList>
            <person name="Ferguson B K."/>
        </authorList>
    </citation>
    <scope>NUCLEOTIDE SEQUENCE [LARGE SCALE GENOMIC DNA]</scope>
</reference>
<gene>
    <name evidence="1" type="ORF">NTEN_LOCUS7064</name>
</gene>
<proteinExistence type="predicted"/>
<protein>
    <submittedName>
        <fullName evidence="1">Uncharacterized protein</fullName>
    </submittedName>
</protein>